<name>A0A183EUU5_9BILA</name>
<dbReference type="SUPFAM" id="SSF57362">
    <property type="entry name" value="BPTI-like"/>
    <property type="match status" value="1"/>
</dbReference>
<feature type="domain" description="BPTI/Kunitz inhibitor" evidence="1">
    <location>
        <begin position="40"/>
        <end position="90"/>
    </location>
</feature>
<dbReference type="InterPro" id="IPR002223">
    <property type="entry name" value="Kunitz_BPTI"/>
</dbReference>
<organism evidence="2">
    <name type="scientific">Gongylonema pulchrum</name>
    <dbReference type="NCBI Taxonomy" id="637853"/>
    <lineage>
        <taxon>Eukaryota</taxon>
        <taxon>Metazoa</taxon>
        <taxon>Ecdysozoa</taxon>
        <taxon>Nematoda</taxon>
        <taxon>Chromadorea</taxon>
        <taxon>Rhabditida</taxon>
        <taxon>Spirurina</taxon>
        <taxon>Spiruromorpha</taxon>
        <taxon>Spiruroidea</taxon>
        <taxon>Gongylonematidae</taxon>
        <taxon>Gongylonema</taxon>
    </lineage>
</organism>
<dbReference type="PANTHER" id="PTHR46339">
    <property type="entry name" value="PROTEIN CBG15282-RELATED"/>
    <property type="match status" value="1"/>
</dbReference>
<dbReference type="Pfam" id="PF00014">
    <property type="entry name" value="Kunitz_BPTI"/>
    <property type="match status" value="1"/>
</dbReference>
<protein>
    <submittedName>
        <fullName evidence="2">BPTI/Kunitz inhibitor domain-containing protein</fullName>
    </submittedName>
</protein>
<accession>A0A183EUU5</accession>
<dbReference type="SMART" id="SM00131">
    <property type="entry name" value="KU"/>
    <property type="match status" value="1"/>
</dbReference>
<dbReference type="WBParaSite" id="GPUH_0002476601-mRNA-1">
    <property type="protein sequence ID" value="GPUH_0002476601-mRNA-1"/>
    <property type="gene ID" value="GPUH_0002476601"/>
</dbReference>
<dbReference type="PRINTS" id="PR00759">
    <property type="entry name" value="BASICPTASE"/>
</dbReference>
<dbReference type="GO" id="GO:0004867">
    <property type="term" value="F:serine-type endopeptidase inhibitor activity"/>
    <property type="evidence" value="ECO:0007669"/>
    <property type="project" value="InterPro"/>
</dbReference>
<evidence type="ECO:0000313" key="2">
    <source>
        <dbReference type="WBParaSite" id="GPUH_0002476601-mRNA-1"/>
    </source>
</evidence>
<reference evidence="2" key="1">
    <citation type="submission" date="2016-06" db="UniProtKB">
        <authorList>
            <consortium name="WormBaseParasite"/>
        </authorList>
    </citation>
    <scope>IDENTIFICATION</scope>
</reference>
<dbReference type="InterPro" id="IPR053014">
    <property type="entry name" value="Cuticle_assoc_divergent"/>
</dbReference>
<dbReference type="InterPro" id="IPR028150">
    <property type="entry name" value="Lustrin_cystein"/>
</dbReference>
<sequence length="97" mass="10937">LPNPCSEGKPLMNAQNEPTICGGSENCPNDYYCHIANDACTLPVEEGKGTERLDRWYFDSSEHVCRKFVYRGLQGNANNFISREACQQSCKGYFFSN</sequence>
<dbReference type="CDD" id="cd22593">
    <property type="entry name" value="Kunitz_conkunitzin"/>
    <property type="match status" value="1"/>
</dbReference>
<proteinExistence type="predicted"/>
<dbReference type="Gene3D" id="4.10.410.10">
    <property type="entry name" value="Pancreatic trypsin inhibitor Kunitz domain"/>
    <property type="match status" value="1"/>
</dbReference>
<dbReference type="PROSITE" id="PS50279">
    <property type="entry name" value="BPTI_KUNITZ_2"/>
    <property type="match status" value="1"/>
</dbReference>
<evidence type="ECO:0000259" key="1">
    <source>
        <dbReference type="PROSITE" id="PS50279"/>
    </source>
</evidence>
<dbReference type="InterPro" id="IPR036880">
    <property type="entry name" value="Kunitz_BPTI_sf"/>
</dbReference>
<dbReference type="Pfam" id="PF14625">
    <property type="entry name" value="Lustrin_cystein"/>
    <property type="match status" value="1"/>
</dbReference>
<dbReference type="AlphaFoldDB" id="A0A183EUU5"/>